<keyword evidence="2" id="KW-1185">Reference proteome</keyword>
<name>A0ABS7TRL2_9BACT</name>
<proteinExistence type="predicted"/>
<organism evidence="1 2">
    <name type="scientific">Nannocystis pusilla</name>
    <dbReference type="NCBI Taxonomy" id="889268"/>
    <lineage>
        <taxon>Bacteria</taxon>
        <taxon>Pseudomonadati</taxon>
        <taxon>Myxococcota</taxon>
        <taxon>Polyangia</taxon>
        <taxon>Nannocystales</taxon>
        <taxon>Nannocystaceae</taxon>
        <taxon>Nannocystis</taxon>
    </lineage>
</organism>
<reference evidence="1" key="1">
    <citation type="submission" date="2021-08" db="EMBL/GenBank/DDBJ databases">
        <authorList>
            <person name="Stevens D.C."/>
        </authorList>
    </citation>
    <scope>NUCLEOTIDE SEQUENCE</scope>
    <source>
        <strain evidence="1">DSM 53165</strain>
    </source>
</reference>
<evidence type="ECO:0000313" key="2">
    <source>
        <dbReference type="Proteomes" id="UP001139031"/>
    </source>
</evidence>
<gene>
    <name evidence="1" type="ORF">K7C98_16505</name>
</gene>
<dbReference type="EMBL" id="JAIRAU010000020">
    <property type="protein sequence ID" value="MBZ5710863.1"/>
    <property type="molecule type" value="Genomic_DNA"/>
</dbReference>
<dbReference type="RefSeq" id="WP_224192633.1">
    <property type="nucleotide sequence ID" value="NZ_JAIRAU010000020.1"/>
</dbReference>
<sequence>MPLHPLHGPPGLLDLKSVPEPVTHTAGLLAQLDEVFESGFGRLSSANLQTLASLASSFAGTPLAEPLQAAIAGLGRSEFVDRHFAVIAAARAAAHGAMHDALVAQACAALSRPRPELEVFAAAPAQEAPPRAAVLLESVRQWLMELAIAGFANLEVGALLPFQATLDAIMAEPALVRHAALLSGFLDELLTVFPAHGKPEVPRLRWVDLWARSMVLSLAPPAPVATREVKGELRVFATDLRQHDHVVCLVAFGALHEPGKPPRVVRTSVSAFKVDVLQGEDLAGLLNEVGGKLLEAIAGGQGLKIAGMLLHATGDLVWQESRAEVLPAKLKLAEEAAAVLTTPTALRPSARPEDRHPAVIEELVWLPAEAYAATGKEPREVSLGGSPFPLASERVPVSDDLPLAELAGSKGLVALLRFDGGRWSLQPVMIDKGKPRMVGTSLQSARAKARGGNLATLKERAGKLLRKKS</sequence>
<evidence type="ECO:0000313" key="1">
    <source>
        <dbReference type="EMBL" id="MBZ5710863.1"/>
    </source>
</evidence>
<dbReference type="Proteomes" id="UP001139031">
    <property type="component" value="Unassembled WGS sequence"/>
</dbReference>
<protein>
    <submittedName>
        <fullName evidence="1">Uncharacterized protein</fullName>
    </submittedName>
</protein>
<accession>A0ABS7TRL2</accession>
<comment type="caution">
    <text evidence="1">The sequence shown here is derived from an EMBL/GenBank/DDBJ whole genome shotgun (WGS) entry which is preliminary data.</text>
</comment>